<dbReference type="InterPro" id="IPR001254">
    <property type="entry name" value="Trypsin_dom"/>
</dbReference>
<organism evidence="8 9">
    <name type="scientific">Papilio machaon</name>
    <name type="common">Old World swallowtail butterfly</name>
    <dbReference type="NCBI Taxonomy" id="76193"/>
    <lineage>
        <taxon>Eukaryota</taxon>
        <taxon>Metazoa</taxon>
        <taxon>Ecdysozoa</taxon>
        <taxon>Arthropoda</taxon>
        <taxon>Hexapoda</taxon>
        <taxon>Insecta</taxon>
        <taxon>Pterygota</taxon>
        <taxon>Neoptera</taxon>
        <taxon>Endopterygota</taxon>
        <taxon>Lepidoptera</taxon>
        <taxon>Glossata</taxon>
        <taxon>Ditrysia</taxon>
        <taxon>Papilionoidea</taxon>
        <taxon>Papilionidae</taxon>
        <taxon>Papilioninae</taxon>
        <taxon>Papilio</taxon>
    </lineage>
</organism>
<dbReference type="InterPro" id="IPR050430">
    <property type="entry name" value="Peptidase_S1"/>
</dbReference>
<dbReference type="PANTHER" id="PTHR24276:SF98">
    <property type="entry name" value="FI18310P1-RELATED"/>
    <property type="match status" value="1"/>
</dbReference>
<evidence type="ECO:0000313" key="9">
    <source>
        <dbReference type="Proteomes" id="UP000053240"/>
    </source>
</evidence>
<evidence type="ECO:0000256" key="6">
    <source>
        <dbReference type="SAM" id="SignalP"/>
    </source>
</evidence>
<feature type="region of interest" description="Disordered" evidence="5">
    <location>
        <begin position="306"/>
        <end position="327"/>
    </location>
</feature>
<proteinExistence type="predicted"/>
<dbReference type="InterPro" id="IPR043504">
    <property type="entry name" value="Peptidase_S1_PA_chymotrypsin"/>
</dbReference>
<dbReference type="AlphaFoldDB" id="A0A194R430"/>
<dbReference type="InterPro" id="IPR009003">
    <property type="entry name" value="Peptidase_S1_PA"/>
</dbReference>
<dbReference type="GO" id="GO:0006508">
    <property type="term" value="P:proteolysis"/>
    <property type="evidence" value="ECO:0007669"/>
    <property type="project" value="UniProtKB-KW"/>
</dbReference>
<dbReference type="EMBL" id="KQ460761">
    <property type="protein sequence ID" value="KPJ12563.1"/>
    <property type="molecule type" value="Genomic_DNA"/>
</dbReference>
<evidence type="ECO:0000256" key="2">
    <source>
        <dbReference type="ARBA" id="ARBA00022801"/>
    </source>
</evidence>
<feature type="domain" description="Peptidase S1" evidence="7">
    <location>
        <begin position="15"/>
        <end position="262"/>
    </location>
</feature>
<dbReference type="SUPFAM" id="SSF50494">
    <property type="entry name" value="Trypsin-like serine proteases"/>
    <property type="match status" value="1"/>
</dbReference>
<dbReference type="PANTHER" id="PTHR24276">
    <property type="entry name" value="POLYSERASE-RELATED"/>
    <property type="match status" value="1"/>
</dbReference>
<dbReference type="GO" id="GO:0004252">
    <property type="term" value="F:serine-type endopeptidase activity"/>
    <property type="evidence" value="ECO:0007669"/>
    <property type="project" value="InterPro"/>
</dbReference>
<evidence type="ECO:0000313" key="8">
    <source>
        <dbReference type="EMBL" id="KPJ12563.1"/>
    </source>
</evidence>
<keyword evidence="3" id="KW-0720">Serine protease</keyword>
<dbReference type="Gene3D" id="2.40.10.10">
    <property type="entry name" value="Trypsin-like serine proteases"/>
    <property type="match status" value="1"/>
</dbReference>
<dbReference type="PROSITE" id="PS50240">
    <property type="entry name" value="TRYPSIN_DOM"/>
    <property type="match status" value="1"/>
</dbReference>
<evidence type="ECO:0000256" key="1">
    <source>
        <dbReference type="ARBA" id="ARBA00022670"/>
    </source>
</evidence>
<evidence type="ECO:0000256" key="4">
    <source>
        <dbReference type="ARBA" id="ARBA00023157"/>
    </source>
</evidence>
<feature type="signal peptide" evidence="6">
    <location>
        <begin position="1"/>
        <end position="20"/>
    </location>
</feature>
<gene>
    <name evidence="8" type="ORF">RR48_06703</name>
</gene>
<keyword evidence="9" id="KW-1185">Reference proteome</keyword>
<protein>
    <recommendedName>
        <fullName evidence="7">Peptidase S1 domain-containing protein</fullName>
    </recommendedName>
</protein>
<dbReference type="SMART" id="SM00020">
    <property type="entry name" value="Tryp_SPc"/>
    <property type="match status" value="1"/>
</dbReference>
<feature type="chain" id="PRO_5008264910" description="Peptidase S1 domain-containing protein" evidence="6">
    <location>
        <begin position="21"/>
        <end position="461"/>
    </location>
</feature>
<dbReference type="Proteomes" id="UP000053240">
    <property type="component" value="Unassembled WGS sequence"/>
</dbReference>
<feature type="compositionally biased region" description="Low complexity" evidence="5">
    <location>
        <begin position="307"/>
        <end position="320"/>
    </location>
</feature>
<dbReference type="Pfam" id="PF00089">
    <property type="entry name" value="Trypsin"/>
    <property type="match status" value="1"/>
</dbReference>
<keyword evidence="6" id="KW-0732">Signal</keyword>
<keyword evidence="2" id="KW-0378">Hydrolase</keyword>
<evidence type="ECO:0000259" key="7">
    <source>
        <dbReference type="PROSITE" id="PS50240"/>
    </source>
</evidence>
<keyword evidence="4" id="KW-1015">Disulfide bond</keyword>
<evidence type="ECO:0000256" key="3">
    <source>
        <dbReference type="ARBA" id="ARBA00022825"/>
    </source>
</evidence>
<evidence type="ECO:0000256" key="5">
    <source>
        <dbReference type="SAM" id="MobiDB-lite"/>
    </source>
</evidence>
<accession>A0A194R430</accession>
<sequence length="461" mass="52067">MKICVLFPLCLVTYLTGSAADSDNEVKRGIFPFMGFIYYQDMSVVDETGKRFRRSAVLIQPSWLISSSLDRGEGQVFPHKTLIARLGSVSIDSNFNFNEDEEEQEREVIQIVQPYNFNSTQWSFYDVTLLKTLFPFNITSVISPITPNYKPEIMQRSCKILVYARRFNNISEDSILMQLTVELLSPSTDCGINYQQETMICGADGEDNKNFNYETDFCQGNSGGPLLCEGEVIALQTYVNEYCRQPYLFQYLPSWEKFVNCGIEERCDEEICNTTCSTINKDTPVNEINAATSDMATIVMVAKLETESTTTSTTPSTTTENTRETKRVLKESDAVPPTLTAATADQTTVIILTENALVNRLDEERATTWPSKIKESTKDYHHRGDSDTMERNTNVEAQQQMVLTKVSDVGSNIQLSRCLVTLCHTVIQFKGASNAVLLMHPMYHIPLTPYRRVVIEPNAEP</sequence>
<dbReference type="InParanoid" id="A0A194R430"/>
<keyword evidence="1" id="KW-0645">Protease</keyword>
<reference evidence="8 9" key="1">
    <citation type="journal article" date="2015" name="Nat. Commun.">
        <title>Outbred genome sequencing and CRISPR/Cas9 gene editing in butterflies.</title>
        <authorList>
            <person name="Li X."/>
            <person name="Fan D."/>
            <person name="Zhang W."/>
            <person name="Liu G."/>
            <person name="Zhang L."/>
            <person name="Zhao L."/>
            <person name="Fang X."/>
            <person name="Chen L."/>
            <person name="Dong Y."/>
            <person name="Chen Y."/>
            <person name="Ding Y."/>
            <person name="Zhao R."/>
            <person name="Feng M."/>
            <person name="Zhu Y."/>
            <person name="Feng Y."/>
            <person name="Jiang X."/>
            <person name="Zhu D."/>
            <person name="Xiang H."/>
            <person name="Feng X."/>
            <person name="Li S."/>
            <person name="Wang J."/>
            <person name="Zhang G."/>
            <person name="Kronforst M.R."/>
            <person name="Wang W."/>
        </authorList>
    </citation>
    <scope>NUCLEOTIDE SEQUENCE [LARGE SCALE GENOMIC DNA]</scope>
    <source>
        <strain evidence="8">Ya'a_city_454_Pm</strain>
        <tissue evidence="8">Whole body</tissue>
    </source>
</reference>
<name>A0A194R430_PAPMA</name>